<dbReference type="EMBL" id="JADWDJ010000006">
    <property type="protein sequence ID" value="KAG5279594.1"/>
    <property type="molecule type" value="Genomic_DNA"/>
</dbReference>
<evidence type="ECO:0000256" key="2">
    <source>
        <dbReference type="SAM" id="Phobius"/>
    </source>
</evidence>
<evidence type="ECO:0000256" key="1">
    <source>
        <dbReference type="SAM" id="Coils"/>
    </source>
</evidence>
<feature type="coiled-coil region" evidence="1">
    <location>
        <begin position="4"/>
        <end position="33"/>
    </location>
</feature>
<dbReference type="AlphaFoldDB" id="A0AAV6GYX9"/>
<feature type="transmembrane region" description="Helical" evidence="2">
    <location>
        <begin position="44"/>
        <end position="63"/>
    </location>
</feature>
<keyword evidence="4" id="KW-1185">Reference proteome</keyword>
<keyword evidence="2" id="KW-0812">Transmembrane</keyword>
<keyword evidence="2" id="KW-1133">Transmembrane helix</keyword>
<dbReference type="Proteomes" id="UP000823561">
    <property type="component" value="Chromosome 6"/>
</dbReference>
<keyword evidence="1" id="KW-0175">Coiled coil</keyword>
<organism evidence="3 4">
    <name type="scientific">Alosa alosa</name>
    <name type="common">allis shad</name>
    <dbReference type="NCBI Taxonomy" id="278164"/>
    <lineage>
        <taxon>Eukaryota</taxon>
        <taxon>Metazoa</taxon>
        <taxon>Chordata</taxon>
        <taxon>Craniata</taxon>
        <taxon>Vertebrata</taxon>
        <taxon>Euteleostomi</taxon>
        <taxon>Actinopterygii</taxon>
        <taxon>Neopterygii</taxon>
        <taxon>Teleostei</taxon>
        <taxon>Clupei</taxon>
        <taxon>Clupeiformes</taxon>
        <taxon>Clupeoidei</taxon>
        <taxon>Clupeidae</taxon>
        <taxon>Alosa</taxon>
    </lineage>
</organism>
<protein>
    <submittedName>
        <fullName evidence="3">Uncharacterized protein</fullName>
    </submittedName>
</protein>
<evidence type="ECO:0000313" key="3">
    <source>
        <dbReference type="EMBL" id="KAG5279594.1"/>
    </source>
</evidence>
<accession>A0AAV6GYX9</accession>
<reference evidence="3" key="1">
    <citation type="submission" date="2020-10" db="EMBL/GenBank/DDBJ databases">
        <title>Chromosome-scale genome assembly of the Allis shad, Alosa alosa.</title>
        <authorList>
            <person name="Margot Z."/>
            <person name="Christophe K."/>
            <person name="Cabau C."/>
            <person name="Louis A."/>
            <person name="Berthelot C."/>
            <person name="Parey E."/>
            <person name="Roest Crollius H."/>
            <person name="Montfort J."/>
            <person name="Robinson-Rechavi M."/>
            <person name="Bucao C."/>
            <person name="Bouchez O."/>
            <person name="Gislard M."/>
            <person name="Lluch J."/>
            <person name="Milhes M."/>
            <person name="Lampietro C."/>
            <person name="Lopez Roques C."/>
            <person name="Donnadieu C."/>
            <person name="Braasch I."/>
            <person name="Desvignes T."/>
            <person name="Postlethwait J."/>
            <person name="Bobe J."/>
            <person name="Guiguen Y."/>
        </authorList>
    </citation>
    <scope>NUCLEOTIDE SEQUENCE</scope>
    <source>
        <strain evidence="3">M-15738</strain>
        <tissue evidence="3">Blood</tissue>
    </source>
</reference>
<keyword evidence="2" id="KW-0472">Membrane</keyword>
<sequence>MGTEDVSREEAKKARAEINRQQIENRLKLEQWQQKLRLRGRRQIRAGFGVWAIAVGIFAYTYYRKPDIIKGETENLKSIIMGGPSSGPNS</sequence>
<gene>
    <name evidence="3" type="ORF">AALO_G00079480</name>
</gene>
<proteinExistence type="predicted"/>
<comment type="caution">
    <text evidence="3">The sequence shown here is derived from an EMBL/GenBank/DDBJ whole genome shotgun (WGS) entry which is preliminary data.</text>
</comment>
<name>A0AAV6GYX9_9TELE</name>
<evidence type="ECO:0000313" key="4">
    <source>
        <dbReference type="Proteomes" id="UP000823561"/>
    </source>
</evidence>